<dbReference type="GO" id="GO:0016787">
    <property type="term" value="F:hydrolase activity"/>
    <property type="evidence" value="ECO:0007669"/>
    <property type="project" value="UniProtKB-ARBA"/>
</dbReference>
<dbReference type="Proteomes" id="UP001209878">
    <property type="component" value="Unassembled WGS sequence"/>
</dbReference>
<dbReference type="CDD" id="cd16018">
    <property type="entry name" value="Enpp"/>
    <property type="match status" value="1"/>
</dbReference>
<evidence type="ECO:0000256" key="1">
    <source>
        <dbReference type="SAM" id="Phobius"/>
    </source>
</evidence>
<evidence type="ECO:0000313" key="3">
    <source>
        <dbReference type="Proteomes" id="UP001209878"/>
    </source>
</evidence>
<dbReference type="PANTHER" id="PTHR10151">
    <property type="entry name" value="ECTONUCLEOTIDE PYROPHOSPHATASE/PHOSPHODIESTERASE"/>
    <property type="match status" value="1"/>
</dbReference>
<dbReference type="PANTHER" id="PTHR10151:SF120">
    <property type="entry name" value="BIS(5'-ADENOSYL)-TRIPHOSPHATASE"/>
    <property type="match status" value="1"/>
</dbReference>
<accession>A0AAD9K5S1</accession>
<dbReference type="Gene3D" id="3.40.720.10">
    <property type="entry name" value="Alkaline Phosphatase, subunit A"/>
    <property type="match status" value="1"/>
</dbReference>
<name>A0AAD9K5S1_RIDPI</name>
<proteinExistence type="predicted"/>
<dbReference type="Gene3D" id="3.30.1360.180">
    <property type="match status" value="1"/>
</dbReference>
<comment type="caution">
    <text evidence="2">The sequence shown here is derived from an EMBL/GenBank/DDBJ whole genome shotgun (WGS) entry which is preliminary data.</text>
</comment>
<reference evidence="2" key="1">
    <citation type="journal article" date="2023" name="Mol. Biol. Evol.">
        <title>Third-Generation Sequencing Reveals the Adaptive Role of the Epigenome in Three Deep-Sea Polychaetes.</title>
        <authorList>
            <person name="Perez M."/>
            <person name="Aroh O."/>
            <person name="Sun Y."/>
            <person name="Lan Y."/>
            <person name="Juniper S.K."/>
            <person name="Young C.R."/>
            <person name="Angers B."/>
            <person name="Qian P.Y."/>
        </authorList>
    </citation>
    <scope>NUCLEOTIDE SEQUENCE</scope>
    <source>
        <strain evidence="2">R07B-5</strain>
    </source>
</reference>
<dbReference type="AlphaFoldDB" id="A0AAD9K5S1"/>
<protein>
    <recommendedName>
        <fullName evidence="4">Type I phosphodiesterase / nucleotide pyrophosphatase</fullName>
    </recommendedName>
</protein>
<sequence>MSLFACNLGLNVVNFPETCANNTDTDSKTNSKLLLISFDGFRWDYLDLVKKAGRNTPNFDYLIKRGVKSKRMRTTFTTSTLPNHYSMATGMYQESHGIVGKEMFDPLFNESFSKADIESTTKSFWWNNGTDDDGAEPIWITNQKSKGKDEAKGLTKTKSKIKSENWSGVLFWVGSNMNIRGHRPHYFMNYDHLFPFKLRIDLTLIWFLGKVTPINLGMMYFPEPDEFGHAVGPESPLMIDKIIELDELVGYLIQQLKEKDLFDQINIIITSDHGLAQLKGSINIDDYVNSSLFSVYGGQTVWNILPNEGEEDNVYDALKKVPNLAVYRKRDIPEEFHYRYNRRILPILVVAPEGYTLCTVGRNCSDKGGAHGYNNSLESMHAIFIAHGPSFRRGYEADTFDIVDIYPLICKILNITPAPNNGSLANVRQLLRKPPKPLMQLAAQHVTASNLSEYTPVLTIKITKLFIIVNLVQAFLLVVSCGIAVALIDMP</sequence>
<dbReference type="InterPro" id="IPR017850">
    <property type="entry name" value="Alkaline_phosphatase_core_sf"/>
</dbReference>
<dbReference type="Pfam" id="PF01663">
    <property type="entry name" value="Phosphodiest"/>
    <property type="match status" value="1"/>
</dbReference>
<keyword evidence="1" id="KW-0812">Transmembrane</keyword>
<dbReference type="EMBL" id="JAODUO010001389">
    <property type="protein sequence ID" value="KAK2164915.1"/>
    <property type="molecule type" value="Genomic_DNA"/>
</dbReference>
<evidence type="ECO:0008006" key="4">
    <source>
        <dbReference type="Google" id="ProtNLM"/>
    </source>
</evidence>
<keyword evidence="1" id="KW-1133">Transmembrane helix</keyword>
<keyword evidence="3" id="KW-1185">Reference proteome</keyword>
<keyword evidence="1" id="KW-0472">Membrane</keyword>
<feature type="transmembrane region" description="Helical" evidence="1">
    <location>
        <begin position="465"/>
        <end position="488"/>
    </location>
</feature>
<evidence type="ECO:0000313" key="2">
    <source>
        <dbReference type="EMBL" id="KAK2164915.1"/>
    </source>
</evidence>
<dbReference type="InterPro" id="IPR002591">
    <property type="entry name" value="Phosphodiest/P_Trfase"/>
</dbReference>
<organism evidence="2 3">
    <name type="scientific">Ridgeia piscesae</name>
    <name type="common">Tubeworm</name>
    <dbReference type="NCBI Taxonomy" id="27915"/>
    <lineage>
        <taxon>Eukaryota</taxon>
        <taxon>Metazoa</taxon>
        <taxon>Spiralia</taxon>
        <taxon>Lophotrochozoa</taxon>
        <taxon>Annelida</taxon>
        <taxon>Polychaeta</taxon>
        <taxon>Sedentaria</taxon>
        <taxon>Canalipalpata</taxon>
        <taxon>Sabellida</taxon>
        <taxon>Siboglinidae</taxon>
        <taxon>Ridgeia</taxon>
    </lineage>
</organism>
<dbReference type="SUPFAM" id="SSF53649">
    <property type="entry name" value="Alkaline phosphatase-like"/>
    <property type="match status" value="1"/>
</dbReference>
<gene>
    <name evidence="2" type="ORF">NP493_1391g00068</name>
</gene>